<evidence type="ECO:0000256" key="4">
    <source>
        <dbReference type="PROSITE-ProRule" id="PRU00175"/>
    </source>
</evidence>
<sequence length="459" mass="53634">MVYITFLYCHSCTRATVEQENKAIPYDCETRRPCIGSCGHSICEICVTDRSDKSCPICHQENSFKTKTINYFALPIIEDYQNKAWENMKGLWRGSGLNTSLCSGCSSETELTSLRICHDCTRDMDYSWNFNEFCSNYVEIQTRALCEDCLQTHHHGHHFSRIMALSAPQHNIKKTTADVIYALFENWMEKTPGFINCELRRARIYYNCGLLENQALGMPRGKCGWFRAKIKAEINKNLIENIEKQVENWRNGEGPNPDETLRNSKCECVRIYEELKELGYEQDISNCYQKLLKGERKKRTGIMISDIQGCPLYFDFNQKRRDKLSDWGYQNFDEIILSRWTDVTLDDLLVMNSKEINIRSARVIDEKILNRFIKHWIAGSNKRMKYLGLATQNRITIDRAAVLKGIRHVLVPKECRRFFKDTPSLKHSIEGGYDFKRKDGTTGTIVFDRFEYFQLFVWP</sequence>
<dbReference type="RefSeq" id="XP_053590195.1">
    <property type="nucleotide sequence ID" value="XM_053726001.1"/>
</dbReference>
<keyword evidence="3" id="KW-0862">Zinc</keyword>
<dbReference type="Pfam" id="PF07735">
    <property type="entry name" value="FBA_2"/>
    <property type="match status" value="1"/>
</dbReference>
<feature type="domain" description="RING-type" evidence="5">
    <location>
        <begin position="9"/>
        <end position="59"/>
    </location>
</feature>
<dbReference type="PANTHER" id="PTHR22899">
    <property type="entry name" value="CYCLIN-RELATED F-BOX FAMILY"/>
    <property type="match status" value="1"/>
</dbReference>
<dbReference type="KEGG" id="crq:GCK72_007135"/>
<dbReference type="EMBL" id="WUAV01000002">
    <property type="protein sequence ID" value="KAF1767176.1"/>
    <property type="molecule type" value="Genomic_DNA"/>
</dbReference>
<dbReference type="InterPro" id="IPR017907">
    <property type="entry name" value="Znf_RING_CS"/>
</dbReference>
<evidence type="ECO:0000259" key="5">
    <source>
        <dbReference type="PROSITE" id="PS50089"/>
    </source>
</evidence>
<dbReference type="InterPro" id="IPR053222">
    <property type="entry name" value="Zygotic_Embryogenesis-Asso"/>
</dbReference>
<dbReference type="AlphaFoldDB" id="A0A6A5HKG0"/>
<comment type="caution">
    <text evidence="6">The sequence shown here is derived from an EMBL/GenBank/DDBJ whole genome shotgun (WGS) entry which is preliminary data.</text>
</comment>
<evidence type="ECO:0000256" key="2">
    <source>
        <dbReference type="ARBA" id="ARBA00022771"/>
    </source>
</evidence>
<dbReference type="SUPFAM" id="SSF57850">
    <property type="entry name" value="RING/U-box"/>
    <property type="match status" value="1"/>
</dbReference>
<keyword evidence="2 4" id="KW-0863">Zinc-finger</keyword>
<dbReference type="GeneID" id="9826241"/>
<organism evidence="6 7">
    <name type="scientific">Caenorhabditis remanei</name>
    <name type="common">Caenorhabditis vulgaris</name>
    <dbReference type="NCBI Taxonomy" id="31234"/>
    <lineage>
        <taxon>Eukaryota</taxon>
        <taxon>Metazoa</taxon>
        <taxon>Ecdysozoa</taxon>
        <taxon>Nematoda</taxon>
        <taxon>Chromadorea</taxon>
        <taxon>Rhabditida</taxon>
        <taxon>Rhabditina</taxon>
        <taxon>Rhabditomorpha</taxon>
        <taxon>Rhabditoidea</taxon>
        <taxon>Rhabditidae</taxon>
        <taxon>Peloderinae</taxon>
        <taxon>Caenorhabditis</taxon>
    </lineage>
</organism>
<protein>
    <recommendedName>
        <fullName evidence="5">RING-type domain-containing protein</fullName>
    </recommendedName>
</protein>
<keyword evidence="1" id="KW-0479">Metal-binding</keyword>
<evidence type="ECO:0000256" key="3">
    <source>
        <dbReference type="ARBA" id="ARBA00022833"/>
    </source>
</evidence>
<dbReference type="PROSITE" id="PS50089">
    <property type="entry name" value="ZF_RING_2"/>
    <property type="match status" value="1"/>
</dbReference>
<dbReference type="CTD" id="9826241"/>
<dbReference type="PROSITE" id="PS00518">
    <property type="entry name" value="ZF_RING_1"/>
    <property type="match status" value="1"/>
</dbReference>
<name>A0A6A5HKG0_CAERE</name>
<accession>A0A6A5HKG0</accession>
<dbReference type="InterPro" id="IPR012885">
    <property type="entry name" value="F-box_Sdz-33"/>
</dbReference>
<proteinExistence type="predicted"/>
<gene>
    <name evidence="6" type="ORF">GCK72_007135</name>
</gene>
<dbReference type="InterPro" id="IPR001841">
    <property type="entry name" value="Znf_RING"/>
</dbReference>
<evidence type="ECO:0000313" key="6">
    <source>
        <dbReference type="EMBL" id="KAF1767176.1"/>
    </source>
</evidence>
<dbReference type="GO" id="GO:0008270">
    <property type="term" value="F:zinc ion binding"/>
    <property type="evidence" value="ECO:0007669"/>
    <property type="project" value="UniProtKB-KW"/>
</dbReference>
<dbReference type="PANTHER" id="PTHR22899:SF0">
    <property type="entry name" value="F-BOX ASSOCIATED DOMAIN-CONTAINING PROTEIN-RELATED"/>
    <property type="match status" value="1"/>
</dbReference>
<dbReference type="Proteomes" id="UP000483820">
    <property type="component" value="Chromosome II"/>
</dbReference>
<evidence type="ECO:0000256" key="1">
    <source>
        <dbReference type="ARBA" id="ARBA00022723"/>
    </source>
</evidence>
<evidence type="ECO:0000313" key="7">
    <source>
        <dbReference type="Proteomes" id="UP000483820"/>
    </source>
</evidence>
<reference evidence="6 7" key="1">
    <citation type="submission" date="2019-12" db="EMBL/GenBank/DDBJ databases">
        <title>Chromosome-level assembly of the Caenorhabditis remanei genome.</title>
        <authorList>
            <person name="Teterina A.A."/>
            <person name="Willis J.H."/>
            <person name="Phillips P.C."/>
        </authorList>
    </citation>
    <scope>NUCLEOTIDE SEQUENCE [LARGE SCALE GENOMIC DNA]</scope>
    <source>
        <strain evidence="6 7">PX506</strain>
        <tissue evidence="6">Whole organism</tissue>
    </source>
</reference>